<accession>A0ABY7PKZ8</accession>
<evidence type="ECO:0000313" key="2">
    <source>
        <dbReference type="EMBL" id="WBO83287.1"/>
    </source>
</evidence>
<gene>
    <name evidence="2" type="ORF">O9Z63_12945</name>
</gene>
<feature type="chain" id="PRO_5047116170" description="T9SS type A sorting domain-containing protein" evidence="1">
    <location>
        <begin position="26"/>
        <end position="513"/>
    </location>
</feature>
<name>A0ABY7PKZ8_9BACT</name>
<keyword evidence="1" id="KW-0732">Signal</keyword>
<evidence type="ECO:0000256" key="1">
    <source>
        <dbReference type="SAM" id="SignalP"/>
    </source>
</evidence>
<dbReference type="RefSeq" id="WP_270125664.1">
    <property type="nucleotide sequence ID" value="NZ_CP115396.1"/>
</dbReference>
<keyword evidence="3" id="KW-1185">Reference proteome</keyword>
<organism evidence="2 3">
    <name type="scientific">Hymenobacter yonginensis</name>
    <dbReference type="NCBI Taxonomy" id="748197"/>
    <lineage>
        <taxon>Bacteria</taxon>
        <taxon>Pseudomonadati</taxon>
        <taxon>Bacteroidota</taxon>
        <taxon>Cytophagia</taxon>
        <taxon>Cytophagales</taxon>
        <taxon>Hymenobacteraceae</taxon>
        <taxon>Hymenobacter</taxon>
    </lineage>
</organism>
<feature type="signal peptide" evidence="1">
    <location>
        <begin position="1"/>
        <end position="25"/>
    </location>
</feature>
<dbReference type="Proteomes" id="UP001211872">
    <property type="component" value="Chromosome"/>
</dbReference>
<dbReference type="EMBL" id="CP115396">
    <property type="protein sequence ID" value="WBO83287.1"/>
    <property type="molecule type" value="Genomic_DNA"/>
</dbReference>
<protein>
    <recommendedName>
        <fullName evidence="4">T9SS type A sorting domain-containing protein</fullName>
    </recommendedName>
</protein>
<proteinExistence type="predicted"/>
<sequence>MRIHFRICFILLSILLLASAPGAHASHVLGGDLDYSYIPGSASQYRITARLYSNPADAGAMFPDPTSLSLFGSQNGCTSTSANNFQLVVPRMQLTRRALGCAVNGRSYNISQYEATVTLPPGQWTLKAIEELRSGGMLNLLDSGTQGFYITAYLDNSSGLINNSPRFTSFTLPYVCGSQPNRYSFSTFEPDGDSLVYRSVQPLASTLTEQGCGNTIPYTSYSAGQFQDPVSGQTATYPAGQFTAGFPLLSFRAINGVAVPQFELNAANGDLQTTPVTVRGFNTVAVQVDEYRRVNGTWRRIGSVMRDVVYSVFDAGGNRNPGFTGLQIGGTSQPLDQTIVVQRGQQVALTLTAADPDAGQAVQISSDVAAVIPGASFQLQGASQAVLSWQVPATLPAGRYSFTVTVADNNCPTNGSEVRTINFRVSAPALATASTRARVLAAYPMPFRSQVQFQLPTPGVQPVYVTDGLGRLIATLQSRPDGTVAWAPAASVAPGAYFARPVSGEAVFRLLRE</sequence>
<evidence type="ECO:0000313" key="3">
    <source>
        <dbReference type="Proteomes" id="UP001211872"/>
    </source>
</evidence>
<evidence type="ECO:0008006" key="4">
    <source>
        <dbReference type="Google" id="ProtNLM"/>
    </source>
</evidence>
<reference evidence="2 3" key="1">
    <citation type="journal article" date="2011" name="Int. J. Syst. Evol. Microbiol.">
        <title>Hymenobacter yonginensis sp. nov., isolated from a mesotrophic artificial lake.</title>
        <authorList>
            <person name="Joung Y."/>
            <person name="Cho S.H."/>
            <person name="Kim H."/>
            <person name="Kim S.B."/>
            <person name="Joh K."/>
        </authorList>
    </citation>
    <scope>NUCLEOTIDE SEQUENCE [LARGE SCALE GENOMIC DNA]</scope>
    <source>
        <strain evidence="2 3">KCTC 22745</strain>
    </source>
</reference>